<sequence length="1259" mass="138131">MAGDTPAWWGTLEEQSARDGINVEFLRRVGGQESGFRNIGNETTSAGGPFQFIKGTWEGLSKRNPDLSLTNRWDVEQQARAVPRFTKENMDIMEGALGRRISGGEGYLAHFLGTGDAPRVVKASDDTPIHNVVSASSIAANPAVFGKYRTVGQLRAWADRVSGGVSPYADPNYTPAPRVPNVPAEVPPVEGAQLSSANARPADPLSRNEIRDAEIAVKADAPSLGEATFNAVVNESALKWAFHGDDKYVPNPEFKWTPELYKEITDGVPKEYWGYFDRAFSEGHARYLRREMDKDLEYERQMDSLGATGTALRIFGAIVDPVGWAAGAIAAPIGGVAKGSKLGMIIARAAEGGIAGVAQVSPSVLNRPTGQSLDLLYAGAGGMLLGSAFGALARNPAAADLAEQGAKLGKSMMQDIEAQAIRGEASVGAAQASPRMAVRTDTYDWLGAPVEDIAPKAVFGGVRYDFAGQLGTSENVSTRLLGAHLVEDAVGRAKGLETPFSVSEMQRKTQLGFETRFMQEATANFKAWADDLKLGWAERQSREGEFRQQVTEAIRNQDPSVTFHPAVQKQAAANAKLYAEYHDLLVNPGKLDGTTRRPVLSPDVPQNANYVPRIISREKFQDWATRFGDRQIGQFIASAVRGLNPDIDAELAVRIGRGWYKRIRDVQAGQELNGGRALFGEDVDGLISALTDAANMSNDEARAFVARLQKEPGEGGVARTKHRTLMDENFRGTMRDQNGAVHEVRLADIFENDSFKLFGMYNRQMSGQLALARLRIENPKWKLNPDSAPQYLVDGITKRSEWDTLMKQVASVADEIGHDVKLRDKDLERLNFIHDAITGTGKPSNQWLRLLRDYNFVRVMNQVGFAQVADAGQLLGQAGFRAALEGMPSLRSLWRNAKTGKLDDALANELEYITQGGTDWMRGAAHNRFDDFGEHTILSSSGSALDKAEAVLEKGKRAVNVMSFMAPVNTYLQRWAAKASLARLINEASGATNANLPRLRAMGLSDEMAKRVQNELKTKVTYLDNETRVGKIKDTNFDAWHPEVRNAFENAMWRMSRRLVQENDLGQTNMFFSSDLGKMLFQFRAFMLASWTKQFLYGINMRDWQSFVGFSASSVLGAGVYIGQTHLQSLGRSDREKFLADRLSPAKIGAATFQRAGWASLMPMGVDFGAEALGLDPLFDTRSSGLTGKWLGNPTADLIDKLYKGVGGAAATVTRGSPFSQPDARRLLSVLPFQNFLPWMNTYNVFISKLPEKEARRSH</sequence>
<dbReference type="AlphaFoldDB" id="A0A7Y4H671"/>
<proteinExistence type="predicted"/>
<dbReference type="EMBL" id="JAAVLW010000005">
    <property type="protein sequence ID" value="NOJ48423.1"/>
    <property type="molecule type" value="Genomic_DNA"/>
</dbReference>
<protein>
    <recommendedName>
        <fullName evidence="3">Transglycosylase SLT domain-containing protein</fullName>
    </recommendedName>
</protein>
<evidence type="ECO:0008006" key="3">
    <source>
        <dbReference type="Google" id="ProtNLM"/>
    </source>
</evidence>
<evidence type="ECO:0000313" key="1">
    <source>
        <dbReference type="EMBL" id="NOJ48423.1"/>
    </source>
</evidence>
<keyword evidence="2" id="KW-1185">Reference proteome</keyword>
<dbReference type="Gene3D" id="1.10.530.10">
    <property type="match status" value="1"/>
</dbReference>
<accession>A0A7Y4H671</accession>
<reference evidence="1 2" key="1">
    <citation type="submission" date="2020-03" db="EMBL/GenBank/DDBJ databases">
        <title>Bradyrhizobium diversity isolated from nodules of Muelleranthus trifoliolatus.</title>
        <authorList>
            <person name="Klepa M."/>
            <person name="Helene L."/>
            <person name="Hungria M."/>
        </authorList>
    </citation>
    <scope>NUCLEOTIDE SEQUENCE [LARGE SCALE GENOMIC DNA]</scope>
    <source>
        <strain evidence="1 2">WSM 1744</strain>
    </source>
</reference>
<organism evidence="1 2">
    <name type="scientific">Bradyrhizobium archetypum</name>
    <dbReference type="NCBI Taxonomy" id="2721160"/>
    <lineage>
        <taxon>Bacteria</taxon>
        <taxon>Pseudomonadati</taxon>
        <taxon>Pseudomonadota</taxon>
        <taxon>Alphaproteobacteria</taxon>
        <taxon>Hyphomicrobiales</taxon>
        <taxon>Nitrobacteraceae</taxon>
        <taxon>Bradyrhizobium</taxon>
    </lineage>
</organism>
<dbReference type="CDD" id="cd00442">
    <property type="entry name" value="Lyz-like"/>
    <property type="match status" value="1"/>
</dbReference>
<gene>
    <name evidence="1" type="ORF">HCN50_19570</name>
</gene>
<dbReference type="RefSeq" id="WP_171711270.1">
    <property type="nucleotide sequence ID" value="NZ_JAAVLW010000005.1"/>
</dbReference>
<dbReference type="InterPro" id="IPR023346">
    <property type="entry name" value="Lysozyme-like_dom_sf"/>
</dbReference>
<comment type="caution">
    <text evidence="1">The sequence shown here is derived from an EMBL/GenBank/DDBJ whole genome shotgun (WGS) entry which is preliminary data.</text>
</comment>
<name>A0A7Y4H671_9BRAD</name>
<dbReference type="SUPFAM" id="SSF53955">
    <property type="entry name" value="Lysozyme-like"/>
    <property type="match status" value="1"/>
</dbReference>
<evidence type="ECO:0000313" key="2">
    <source>
        <dbReference type="Proteomes" id="UP000528734"/>
    </source>
</evidence>
<dbReference type="Proteomes" id="UP000528734">
    <property type="component" value="Unassembled WGS sequence"/>
</dbReference>